<protein>
    <submittedName>
        <fullName evidence="1">Uncharacterized protein</fullName>
    </submittedName>
</protein>
<evidence type="ECO:0000313" key="1">
    <source>
        <dbReference type="EnsemblPlants" id="Bo7g075530.1"/>
    </source>
</evidence>
<keyword evidence="2" id="KW-1185">Reference proteome</keyword>
<dbReference type="HOGENOM" id="CLU_2999273_0_0_1"/>
<reference evidence="1" key="2">
    <citation type="submission" date="2015-03" db="UniProtKB">
        <authorList>
            <consortium name="EnsemblPlants"/>
        </authorList>
    </citation>
    <scope>IDENTIFICATION</scope>
</reference>
<organism evidence="1 2">
    <name type="scientific">Brassica oleracea var. oleracea</name>
    <dbReference type="NCBI Taxonomy" id="109376"/>
    <lineage>
        <taxon>Eukaryota</taxon>
        <taxon>Viridiplantae</taxon>
        <taxon>Streptophyta</taxon>
        <taxon>Embryophyta</taxon>
        <taxon>Tracheophyta</taxon>
        <taxon>Spermatophyta</taxon>
        <taxon>Magnoliopsida</taxon>
        <taxon>eudicotyledons</taxon>
        <taxon>Gunneridae</taxon>
        <taxon>Pentapetalae</taxon>
        <taxon>rosids</taxon>
        <taxon>malvids</taxon>
        <taxon>Brassicales</taxon>
        <taxon>Brassicaceae</taxon>
        <taxon>Brassiceae</taxon>
        <taxon>Brassica</taxon>
    </lineage>
</organism>
<dbReference type="EnsemblPlants" id="Bo7g075530.1">
    <property type="protein sequence ID" value="Bo7g075530.1"/>
    <property type="gene ID" value="Bo7g075530"/>
</dbReference>
<reference evidence="1 2" key="1">
    <citation type="journal article" date="2014" name="Genome Biol.">
        <title>Transcriptome and methylome profiling reveals relics of genome dominance in the mesopolyploid Brassica oleracea.</title>
        <authorList>
            <person name="Parkin I.A."/>
            <person name="Koh C."/>
            <person name="Tang H."/>
            <person name="Robinson S.J."/>
            <person name="Kagale S."/>
            <person name="Clarke W.E."/>
            <person name="Town C.D."/>
            <person name="Nixon J."/>
            <person name="Krishnakumar V."/>
            <person name="Bidwell S.L."/>
            <person name="Denoeud F."/>
            <person name="Belcram H."/>
            <person name="Links M.G."/>
            <person name="Just J."/>
            <person name="Clarke C."/>
            <person name="Bender T."/>
            <person name="Huebert T."/>
            <person name="Mason A.S."/>
            <person name="Pires J.C."/>
            <person name="Barker G."/>
            <person name="Moore J."/>
            <person name="Walley P.G."/>
            <person name="Manoli S."/>
            <person name="Batley J."/>
            <person name="Edwards D."/>
            <person name="Nelson M.N."/>
            <person name="Wang X."/>
            <person name="Paterson A.H."/>
            <person name="King G."/>
            <person name="Bancroft I."/>
            <person name="Chalhoub B."/>
            <person name="Sharpe A.G."/>
        </authorList>
    </citation>
    <scope>NUCLEOTIDE SEQUENCE</scope>
    <source>
        <strain evidence="1 2">cv. TO1000</strain>
    </source>
</reference>
<evidence type="ECO:0000313" key="2">
    <source>
        <dbReference type="Proteomes" id="UP000032141"/>
    </source>
</evidence>
<dbReference type="AlphaFoldDB" id="A0A0D3D9J3"/>
<sequence length="57" mass="6384">MSDINNDINVLESSHLFSSLAQDERHLDAPIEVGGEVSLPEVDIEEHDDICFQEFLA</sequence>
<dbReference type="Gramene" id="Bo7g075530.1">
    <property type="protein sequence ID" value="Bo7g075530.1"/>
    <property type="gene ID" value="Bo7g075530"/>
</dbReference>
<name>A0A0D3D9J3_BRAOL</name>
<proteinExistence type="predicted"/>
<dbReference type="Proteomes" id="UP000032141">
    <property type="component" value="Chromosome C7"/>
</dbReference>
<accession>A0A0D3D9J3</accession>